<organism evidence="1 2">
    <name type="scientific">Trifolium medium</name>
    <dbReference type="NCBI Taxonomy" id="97028"/>
    <lineage>
        <taxon>Eukaryota</taxon>
        <taxon>Viridiplantae</taxon>
        <taxon>Streptophyta</taxon>
        <taxon>Embryophyta</taxon>
        <taxon>Tracheophyta</taxon>
        <taxon>Spermatophyta</taxon>
        <taxon>Magnoliopsida</taxon>
        <taxon>eudicotyledons</taxon>
        <taxon>Gunneridae</taxon>
        <taxon>Pentapetalae</taxon>
        <taxon>rosids</taxon>
        <taxon>fabids</taxon>
        <taxon>Fabales</taxon>
        <taxon>Fabaceae</taxon>
        <taxon>Papilionoideae</taxon>
        <taxon>50 kb inversion clade</taxon>
        <taxon>NPAAA clade</taxon>
        <taxon>Hologalegina</taxon>
        <taxon>IRL clade</taxon>
        <taxon>Trifolieae</taxon>
        <taxon>Trifolium</taxon>
    </lineage>
</organism>
<name>A0A392SWT9_9FABA</name>
<proteinExistence type="predicted"/>
<reference evidence="1 2" key="1">
    <citation type="journal article" date="2018" name="Front. Plant Sci.">
        <title>Red Clover (Trifolium pratense) and Zigzag Clover (T. medium) - A Picture of Genomic Similarities and Differences.</title>
        <authorList>
            <person name="Dluhosova J."/>
            <person name="Istvanek J."/>
            <person name="Nedelnik J."/>
            <person name="Repkova J."/>
        </authorList>
    </citation>
    <scope>NUCLEOTIDE SEQUENCE [LARGE SCALE GENOMIC DNA]</scope>
    <source>
        <strain evidence="2">cv. 10/8</strain>
        <tissue evidence="1">Leaf</tissue>
    </source>
</reference>
<protein>
    <submittedName>
        <fullName evidence="1">Uncharacterized protein</fullName>
    </submittedName>
</protein>
<keyword evidence="2" id="KW-1185">Reference proteome</keyword>
<sequence length="37" mass="3992">RHPRDRLRGDGFVSAGCLHLDSGAGPKGEGRYLQKAL</sequence>
<evidence type="ECO:0000313" key="1">
    <source>
        <dbReference type="EMBL" id="MCI52346.1"/>
    </source>
</evidence>
<comment type="caution">
    <text evidence="1">The sequence shown here is derived from an EMBL/GenBank/DDBJ whole genome shotgun (WGS) entry which is preliminary data.</text>
</comment>
<feature type="non-terminal residue" evidence="1">
    <location>
        <position position="1"/>
    </location>
</feature>
<accession>A0A392SWT9</accession>
<dbReference type="AlphaFoldDB" id="A0A392SWT9"/>
<evidence type="ECO:0000313" key="2">
    <source>
        <dbReference type="Proteomes" id="UP000265520"/>
    </source>
</evidence>
<dbReference type="EMBL" id="LXQA010445840">
    <property type="protein sequence ID" value="MCI52346.1"/>
    <property type="molecule type" value="Genomic_DNA"/>
</dbReference>
<dbReference type="Proteomes" id="UP000265520">
    <property type="component" value="Unassembled WGS sequence"/>
</dbReference>